<keyword evidence="2" id="KW-1185">Reference proteome</keyword>
<name>A0AA35P957_9SAUR</name>
<dbReference type="EMBL" id="OX395131">
    <property type="protein sequence ID" value="CAI5777400.1"/>
    <property type="molecule type" value="Genomic_DNA"/>
</dbReference>
<reference evidence="1" key="1">
    <citation type="submission" date="2022-12" db="EMBL/GenBank/DDBJ databases">
        <authorList>
            <person name="Alioto T."/>
            <person name="Alioto T."/>
            <person name="Gomez Garrido J."/>
        </authorList>
    </citation>
    <scope>NUCLEOTIDE SEQUENCE</scope>
</reference>
<accession>A0AA35P957</accession>
<protein>
    <submittedName>
        <fullName evidence="1">Uncharacterized protein</fullName>
    </submittedName>
</protein>
<dbReference type="Proteomes" id="UP001178461">
    <property type="component" value="Chromosome 6"/>
</dbReference>
<organism evidence="1 2">
    <name type="scientific">Podarcis lilfordi</name>
    <name type="common">Lilford's wall lizard</name>
    <dbReference type="NCBI Taxonomy" id="74358"/>
    <lineage>
        <taxon>Eukaryota</taxon>
        <taxon>Metazoa</taxon>
        <taxon>Chordata</taxon>
        <taxon>Craniata</taxon>
        <taxon>Vertebrata</taxon>
        <taxon>Euteleostomi</taxon>
        <taxon>Lepidosauria</taxon>
        <taxon>Squamata</taxon>
        <taxon>Bifurcata</taxon>
        <taxon>Unidentata</taxon>
        <taxon>Episquamata</taxon>
        <taxon>Laterata</taxon>
        <taxon>Lacertibaenia</taxon>
        <taxon>Lacertidae</taxon>
        <taxon>Podarcis</taxon>
    </lineage>
</organism>
<proteinExistence type="predicted"/>
<evidence type="ECO:0000313" key="2">
    <source>
        <dbReference type="Proteomes" id="UP001178461"/>
    </source>
</evidence>
<sequence>MCSQGKLLFKTLKQFICDAGGCSNGCSIIVSYFFTGLVSPSGLVRGTSLSESSAPLYLYLVEAPSDLACRHNCKVSSLGDGVLRASSVVFCPDCEDSLYFAIYC</sequence>
<gene>
    <name evidence="1" type="ORF">PODLI_1B008633</name>
</gene>
<dbReference type="AlphaFoldDB" id="A0AA35P957"/>
<evidence type="ECO:0000313" key="1">
    <source>
        <dbReference type="EMBL" id="CAI5777400.1"/>
    </source>
</evidence>